<dbReference type="GO" id="GO:0016787">
    <property type="term" value="F:hydrolase activity"/>
    <property type="evidence" value="ECO:0007669"/>
    <property type="project" value="UniProtKB-KW"/>
</dbReference>
<keyword evidence="4" id="KW-0326">Glycosidase</keyword>
<dbReference type="PANTHER" id="PTHR11069:SF23">
    <property type="entry name" value="LYSOSOMAL ACID GLUCOSYLCERAMIDASE"/>
    <property type="match status" value="1"/>
</dbReference>
<evidence type="ECO:0000256" key="2">
    <source>
        <dbReference type="ARBA" id="ARBA00022729"/>
    </source>
</evidence>
<evidence type="ECO:0000256" key="3">
    <source>
        <dbReference type="ARBA" id="ARBA00022801"/>
    </source>
</evidence>
<protein>
    <submittedName>
        <fullName evidence="7">Glycoside hydrolase family 30 protein</fullName>
    </submittedName>
</protein>
<dbReference type="RefSeq" id="WP_169677248.1">
    <property type="nucleotide sequence ID" value="NZ_JABBHF010000017.1"/>
</dbReference>
<keyword evidence="3 4" id="KW-0378">Hydrolase</keyword>
<dbReference type="PANTHER" id="PTHR11069">
    <property type="entry name" value="GLUCOSYLCERAMIDASE"/>
    <property type="match status" value="1"/>
</dbReference>
<evidence type="ECO:0000256" key="5">
    <source>
        <dbReference type="SAM" id="SignalP"/>
    </source>
</evidence>
<dbReference type="InterPro" id="IPR013780">
    <property type="entry name" value="Glyco_hydro_b"/>
</dbReference>
<organism evidence="7 8">
    <name type="scientific">Flavivirga algicola</name>
    <dbReference type="NCBI Taxonomy" id="2729136"/>
    <lineage>
        <taxon>Bacteria</taxon>
        <taxon>Pseudomonadati</taxon>
        <taxon>Bacteroidota</taxon>
        <taxon>Flavobacteriia</taxon>
        <taxon>Flavobacteriales</taxon>
        <taxon>Flavobacteriaceae</taxon>
        <taxon>Flavivirga</taxon>
    </lineage>
</organism>
<keyword evidence="8" id="KW-1185">Reference proteome</keyword>
<evidence type="ECO:0000259" key="6">
    <source>
        <dbReference type="Pfam" id="PF02055"/>
    </source>
</evidence>
<reference evidence="7 8" key="1">
    <citation type="submission" date="2020-04" db="EMBL/GenBank/DDBJ databases">
        <title>A Flavivirga sp. nov.</title>
        <authorList>
            <person name="Sun X."/>
        </authorList>
    </citation>
    <scope>NUCLEOTIDE SEQUENCE [LARGE SCALE GENOMIC DNA]</scope>
    <source>
        <strain evidence="7 8">Y03</strain>
    </source>
</reference>
<dbReference type="Gene3D" id="3.20.20.80">
    <property type="entry name" value="Glycosidases"/>
    <property type="match status" value="1"/>
</dbReference>
<comment type="similarity">
    <text evidence="1 4">Belongs to the glycosyl hydrolase 30 family.</text>
</comment>
<dbReference type="InterPro" id="IPR001139">
    <property type="entry name" value="Glyco_hydro_30"/>
</dbReference>
<feature type="domain" description="Glycosyl hydrolase family 30 TIM-barrel" evidence="6">
    <location>
        <begin position="78"/>
        <end position="404"/>
    </location>
</feature>
<keyword evidence="2 5" id="KW-0732">Signal</keyword>
<gene>
    <name evidence="7" type="ORF">HHX25_20355</name>
</gene>
<dbReference type="EMBL" id="JABBHF010000017">
    <property type="protein sequence ID" value="NMH89865.1"/>
    <property type="molecule type" value="Genomic_DNA"/>
</dbReference>
<accession>A0ABX1S1V7</accession>
<comment type="caution">
    <text evidence="7">The sequence shown here is derived from an EMBL/GenBank/DDBJ whole genome shotgun (WGS) entry which is preliminary data.</text>
</comment>
<feature type="chain" id="PRO_5046718199" evidence="5">
    <location>
        <begin position="20"/>
        <end position="472"/>
    </location>
</feature>
<sequence length="472" mass="54273">MKFSIIYLIGLFFGTTVLAQNTQHKLPELKRVDAKVFYVKLEGNVSVNPVKEYKFSKNLEKGTQRIRLYGANKFQTLEGIGGAFNEHGGEALFKLTEKEQAKVYNNLFGENKSAFTFCRTAMGASDFGLDAYSYSEKEGDYEMNYFTFKREDKFVTPYIQGAFKVNPDLKLFASPWSPPAWMKHCKRMDIDSDENVLINDPKIYDAYAKYFMKYIQAYAERGINVSRINIQNETDSHPSFPGCFMGPDQMAHFAKNYLIPEFGRHHLETEIYAGTFRTTYELHSHHIMQDKDLRKVIDGVGFQYAKDFHIRDFKRLFPEVPIMHTEGKCFRGENTWEQAATRLKEVVSYINAGTTNYCYWNMILNETGTSAWGWKQNSLININRKTGEVTYNPDYAVIHLYSHFLRPGDTRIAFIGKNITMTAVERPDGSYVALIHNGKKEAVQYHLVMDNKYDALIELPANADCAVVVEKG</sequence>
<dbReference type="PRINTS" id="PR00843">
    <property type="entry name" value="GLHYDRLASE30"/>
</dbReference>
<dbReference type="Proteomes" id="UP000746690">
    <property type="component" value="Unassembled WGS sequence"/>
</dbReference>
<dbReference type="InterPro" id="IPR033453">
    <property type="entry name" value="Glyco_hydro_30_TIM-barrel"/>
</dbReference>
<evidence type="ECO:0000313" key="8">
    <source>
        <dbReference type="Proteomes" id="UP000746690"/>
    </source>
</evidence>
<proteinExistence type="inferred from homology"/>
<dbReference type="SUPFAM" id="SSF51445">
    <property type="entry name" value="(Trans)glycosidases"/>
    <property type="match status" value="1"/>
</dbReference>
<dbReference type="InterPro" id="IPR017853">
    <property type="entry name" value="GH"/>
</dbReference>
<dbReference type="Pfam" id="PF02055">
    <property type="entry name" value="Glyco_hydro_30"/>
    <property type="match status" value="1"/>
</dbReference>
<feature type="signal peptide" evidence="5">
    <location>
        <begin position="1"/>
        <end position="19"/>
    </location>
</feature>
<evidence type="ECO:0000256" key="4">
    <source>
        <dbReference type="RuleBase" id="RU361188"/>
    </source>
</evidence>
<dbReference type="Gene3D" id="2.60.40.1180">
    <property type="entry name" value="Golgi alpha-mannosidase II"/>
    <property type="match status" value="1"/>
</dbReference>
<name>A0ABX1S1V7_9FLAO</name>
<evidence type="ECO:0000256" key="1">
    <source>
        <dbReference type="ARBA" id="ARBA00005382"/>
    </source>
</evidence>
<evidence type="ECO:0000313" key="7">
    <source>
        <dbReference type="EMBL" id="NMH89865.1"/>
    </source>
</evidence>